<dbReference type="AlphaFoldDB" id="A0A4S9G873"/>
<dbReference type="Proteomes" id="UP000310687">
    <property type="component" value="Unassembled WGS sequence"/>
</dbReference>
<proteinExistence type="predicted"/>
<comment type="caution">
    <text evidence="1">The sequence shown here is derived from an EMBL/GenBank/DDBJ whole genome shotgun (WGS) entry which is preliminary data.</text>
</comment>
<evidence type="ECO:0008006" key="3">
    <source>
        <dbReference type="Google" id="ProtNLM"/>
    </source>
</evidence>
<dbReference type="EMBL" id="QZAL01000028">
    <property type="protein sequence ID" value="THW46529.1"/>
    <property type="molecule type" value="Genomic_DNA"/>
</dbReference>
<sequence>MADPPSTVPRSSAPEGTAATTNAHIPELPNEVLCSIAGFVDDAGIPNLRLAAKVFHYITAERFATVFFQDRAYELSPAGLKALVKITEHPVFAPYIRTVIIGHGGKHHSAKYHDKLESAFQNLKLHGHKISLGLRRVRTAHNFVGWPACAANAMFKFAEKMLSVAKRAQMPIENIIADLQNPLVGERTDEWCYTYWDRMWDWIIVRDDITAFHVKLSSRGPNLAAYGRVAYNYSHGRLELSQTTPSCIQRIMPALVPIFAKELHLSDCEVSGALMISLFGHGTWFTNISFHNVHLIKSSSRLGHWKRLFTFLSGSQHTPLESCKFGNLWHGRDSLWLKGGDKTIRANTQAQVTTVLSNLAVGRRRFSLDD</sequence>
<evidence type="ECO:0000313" key="1">
    <source>
        <dbReference type="EMBL" id="THW46529.1"/>
    </source>
</evidence>
<organism evidence="1 2">
    <name type="scientific">Aureobasidium pullulans</name>
    <name type="common">Black yeast</name>
    <name type="synonym">Pullularia pullulans</name>
    <dbReference type="NCBI Taxonomy" id="5580"/>
    <lineage>
        <taxon>Eukaryota</taxon>
        <taxon>Fungi</taxon>
        <taxon>Dikarya</taxon>
        <taxon>Ascomycota</taxon>
        <taxon>Pezizomycotina</taxon>
        <taxon>Dothideomycetes</taxon>
        <taxon>Dothideomycetidae</taxon>
        <taxon>Dothideales</taxon>
        <taxon>Saccotheciaceae</taxon>
        <taxon>Aureobasidium</taxon>
    </lineage>
</organism>
<gene>
    <name evidence="1" type="ORF">D6D22_03072</name>
</gene>
<reference evidence="1 2" key="1">
    <citation type="submission" date="2018-10" db="EMBL/GenBank/DDBJ databases">
        <title>Fifty Aureobasidium pullulans genomes reveal a recombining polyextremotolerant generalist.</title>
        <authorList>
            <person name="Gostincar C."/>
            <person name="Turk M."/>
            <person name="Zajc J."/>
            <person name="Gunde-Cimerman N."/>
        </authorList>
    </citation>
    <scope>NUCLEOTIDE SEQUENCE [LARGE SCALE GENOMIC DNA]</scope>
    <source>
        <strain evidence="1 2">EXF-11013</strain>
    </source>
</reference>
<accession>A0A4S9G873</accession>
<name>A0A4S9G873_AURPU</name>
<evidence type="ECO:0000313" key="2">
    <source>
        <dbReference type="Proteomes" id="UP000310687"/>
    </source>
</evidence>
<protein>
    <recommendedName>
        <fullName evidence="3">F-box domain-containing protein</fullName>
    </recommendedName>
</protein>